<dbReference type="InterPro" id="IPR015991">
    <property type="entry name" value="TatD/YcfH-like"/>
</dbReference>
<dbReference type="PROSITE" id="PS01137">
    <property type="entry name" value="TATD_1"/>
    <property type="match status" value="1"/>
</dbReference>
<dbReference type="STRING" id="1423781.FD06_GL001230"/>
<dbReference type="PANTHER" id="PTHR46124">
    <property type="entry name" value="D-AMINOACYL-TRNA DEACYLASE"/>
    <property type="match status" value="1"/>
</dbReference>
<feature type="binding site" evidence="3">
    <location>
        <position position="19"/>
    </location>
    <ligand>
        <name>a divalent metal cation</name>
        <dbReference type="ChEBI" id="CHEBI:60240"/>
        <label>1</label>
    </ligand>
</feature>
<dbReference type="SUPFAM" id="SSF51556">
    <property type="entry name" value="Metallo-dependent hydrolases"/>
    <property type="match status" value="1"/>
</dbReference>
<dbReference type="Proteomes" id="UP000052012">
    <property type="component" value="Unassembled WGS sequence"/>
</dbReference>
<dbReference type="EMBL" id="AYYQ01000005">
    <property type="protein sequence ID" value="KRM69348.1"/>
    <property type="molecule type" value="Genomic_DNA"/>
</dbReference>
<keyword evidence="5" id="KW-1185">Reference proteome</keyword>
<feature type="binding site" evidence="3">
    <location>
        <position position="214"/>
    </location>
    <ligand>
        <name>a divalent metal cation</name>
        <dbReference type="ChEBI" id="CHEBI:60240"/>
        <label>1</label>
    </ligand>
</feature>
<proteinExistence type="predicted"/>
<dbReference type="NCBIfam" id="TIGR00010">
    <property type="entry name" value="YchF/TatD family DNA exonuclease"/>
    <property type="match status" value="1"/>
</dbReference>
<reference evidence="4 5" key="1">
    <citation type="journal article" date="2015" name="Genome Announc.">
        <title>Expanding the biotechnology potential of lactobacilli through comparative genomics of 213 strains and associated genera.</title>
        <authorList>
            <person name="Sun Z."/>
            <person name="Harris H.M."/>
            <person name="McCann A."/>
            <person name="Guo C."/>
            <person name="Argimon S."/>
            <person name="Zhang W."/>
            <person name="Yang X."/>
            <person name="Jeffery I.B."/>
            <person name="Cooney J.C."/>
            <person name="Kagawa T.F."/>
            <person name="Liu W."/>
            <person name="Song Y."/>
            <person name="Salvetti E."/>
            <person name="Wrobel A."/>
            <person name="Rasinkangas P."/>
            <person name="Parkhill J."/>
            <person name="Rea M.C."/>
            <person name="O'Sullivan O."/>
            <person name="Ritari J."/>
            <person name="Douillard F.P."/>
            <person name="Paul Ross R."/>
            <person name="Yang R."/>
            <person name="Briner A.E."/>
            <person name="Felis G.E."/>
            <person name="de Vos W.M."/>
            <person name="Barrangou R."/>
            <person name="Klaenhammer T.R."/>
            <person name="Caufield P.W."/>
            <person name="Cui Y."/>
            <person name="Zhang H."/>
            <person name="O'Toole P.W."/>
        </authorList>
    </citation>
    <scope>NUCLEOTIDE SEQUENCE [LARGE SCALE GENOMIC DNA]</scope>
    <source>
        <strain evidence="4 5">DSM 23829</strain>
    </source>
</reference>
<dbReference type="PROSITE" id="PS01090">
    <property type="entry name" value="TATD_2"/>
    <property type="match status" value="1"/>
</dbReference>
<evidence type="ECO:0000256" key="2">
    <source>
        <dbReference type="ARBA" id="ARBA00022801"/>
    </source>
</evidence>
<comment type="caution">
    <text evidence="4">The sequence shown here is derived from an EMBL/GenBank/DDBJ whole genome shotgun (WGS) entry which is preliminary data.</text>
</comment>
<dbReference type="PIRSF" id="PIRSF005902">
    <property type="entry name" value="DNase_TatD"/>
    <property type="match status" value="1"/>
</dbReference>
<organism evidence="4 5">
    <name type="scientific">Apilactobacillus ozensis DSM 23829 = JCM 17196</name>
    <dbReference type="NCBI Taxonomy" id="1423781"/>
    <lineage>
        <taxon>Bacteria</taxon>
        <taxon>Bacillati</taxon>
        <taxon>Bacillota</taxon>
        <taxon>Bacilli</taxon>
        <taxon>Lactobacillales</taxon>
        <taxon>Lactobacillaceae</taxon>
        <taxon>Apilactobacillus</taxon>
    </lineage>
</organism>
<feature type="binding site" evidence="3">
    <location>
        <position position="17"/>
    </location>
    <ligand>
        <name>a divalent metal cation</name>
        <dbReference type="ChEBI" id="CHEBI:60240"/>
        <label>1</label>
    </ligand>
</feature>
<evidence type="ECO:0000256" key="3">
    <source>
        <dbReference type="PIRSR" id="PIRSR005902-1"/>
    </source>
</evidence>
<dbReference type="PATRIC" id="fig|1423781.4.peg.1274"/>
<dbReference type="Gene3D" id="3.20.20.140">
    <property type="entry name" value="Metal-dependent hydrolases"/>
    <property type="match status" value="1"/>
</dbReference>
<dbReference type="GO" id="GO:0016788">
    <property type="term" value="F:hydrolase activity, acting on ester bonds"/>
    <property type="evidence" value="ECO:0007669"/>
    <property type="project" value="InterPro"/>
</dbReference>
<protein>
    <submittedName>
        <fullName evidence="4">Hydrolase, TatD family protein</fullName>
    </submittedName>
</protein>
<dbReference type="GO" id="GO:0046872">
    <property type="term" value="F:metal ion binding"/>
    <property type="evidence" value="ECO:0007669"/>
    <property type="project" value="UniProtKB-KW"/>
</dbReference>
<dbReference type="InterPro" id="IPR018228">
    <property type="entry name" value="DNase_TatD-rel_CS"/>
</dbReference>
<dbReference type="GO" id="GO:0005829">
    <property type="term" value="C:cytosol"/>
    <property type="evidence" value="ECO:0007669"/>
    <property type="project" value="TreeGrafter"/>
</dbReference>
<dbReference type="InterPro" id="IPR001130">
    <property type="entry name" value="TatD-like"/>
</dbReference>
<evidence type="ECO:0000313" key="5">
    <source>
        <dbReference type="Proteomes" id="UP000052012"/>
    </source>
</evidence>
<dbReference type="FunFam" id="3.20.20.140:FF:000005">
    <property type="entry name" value="TatD family hydrolase"/>
    <property type="match status" value="1"/>
</dbReference>
<feature type="binding site" evidence="3">
    <location>
        <position position="164"/>
    </location>
    <ligand>
        <name>a divalent metal cation</name>
        <dbReference type="ChEBI" id="CHEBI:60240"/>
        <label>2</label>
    </ligand>
</feature>
<feature type="binding site" evidence="3">
    <location>
        <position position="103"/>
    </location>
    <ligand>
        <name>a divalent metal cation</name>
        <dbReference type="ChEBI" id="CHEBI:60240"/>
        <label>1</label>
    </ligand>
</feature>
<keyword evidence="2 4" id="KW-0378">Hydrolase</keyword>
<dbReference type="InterPro" id="IPR032466">
    <property type="entry name" value="Metal_Hydrolase"/>
</dbReference>
<dbReference type="Pfam" id="PF01026">
    <property type="entry name" value="TatD_DNase"/>
    <property type="match status" value="1"/>
</dbReference>
<evidence type="ECO:0000313" key="4">
    <source>
        <dbReference type="EMBL" id="KRM69348.1"/>
    </source>
</evidence>
<feature type="binding site" evidence="3">
    <location>
        <position position="139"/>
    </location>
    <ligand>
        <name>a divalent metal cation</name>
        <dbReference type="ChEBI" id="CHEBI:60240"/>
        <label>2</label>
    </ligand>
</feature>
<dbReference type="PANTHER" id="PTHR46124:SF2">
    <property type="entry name" value="D-AMINOACYL-TRNA DEACYLASE"/>
    <property type="match status" value="1"/>
</dbReference>
<dbReference type="AlphaFoldDB" id="A0A0R2AV26"/>
<dbReference type="GO" id="GO:0004536">
    <property type="term" value="F:DNA nuclease activity"/>
    <property type="evidence" value="ECO:0007669"/>
    <property type="project" value="InterPro"/>
</dbReference>
<evidence type="ECO:0000256" key="1">
    <source>
        <dbReference type="ARBA" id="ARBA00022723"/>
    </source>
</evidence>
<name>A0A0R2AV26_9LACO</name>
<gene>
    <name evidence="4" type="ORF">FD06_GL001230</name>
</gene>
<accession>A0A0R2AV26</accession>
<sequence>MAFLLEKGYKMQIFDSHTHLNDNAFINDVDKYIEHAKKLGVCKMAIVGSNAKLNQLSLELAHKYDNLYSIIGWHPEDALDYNDEQEAILKEQLKDPKIVALGEIGLDYHQDVTSRELQMKVFRRQIKIAKAMNLPISVHNRDAFEDTYNILKAEDVHANSGIIHSFNGDVDWLNKFMDLGMYVSYSGVASFKKTHEVHDAVRATPIDRMLVETDAPYLAPEPLRGHQNEPAYTLYTLEAVARFRDENPDKIAKATYNNTLKLFGIKD</sequence>
<keyword evidence="1 3" id="KW-0479">Metal-binding</keyword>
<dbReference type="CDD" id="cd01310">
    <property type="entry name" value="TatD_DNAse"/>
    <property type="match status" value="1"/>
</dbReference>